<dbReference type="InterPro" id="IPR001062">
    <property type="entry name" value="Transcrpt_antiterm_NusG"/>
</dbReference>
<evidence type="ECO:0000313" key="11">
    <source>
        <dbReference type="Proteomes" id="UP000287243"/>
    </source>
</evidence>
<dbReference type="GO" id="GO:0005829">
    <property type="term" value="C:cytosol"/>
    <property type="evidence" value="ECO:0007669"/>
    <property type="project" value="UniProtKB-ARBA"/>
</dbReference>
<comment type="similarity">
    <text evidence="5 7">Belongs to the NusG family.</text>
</comment>
<keyword evidence="11" id="KW-1185">Reference proteome</keyword>
<dbReference type="SUPFAM" id="SSF50104">
    <property type="entry name" value="Translation proteins SH3-like domain"/>
    <property type="match status" value="1"/>
</dbReference>
<dbReference type="SUPFAM" id="SSF82679">
    <property type="entry name" value="N-utilization substance G protein NusG, N-terminal domain"/>
    <property type="match status" value="1"/>
</dbReference>
<reference evidence="10 11" key="1">
    <citation type="submission" date="2017-01" db="EMBL/GenBank/DDBJ databases">
        <title>First insights into the biology of 'candidatus Vampirococcus archaeovorus'.</title>
        <authorList>
            <person name="Kizina J."/>
            <person name="Jordan S."/>
            <person name="Stueber K."/>
            <person name="Reinhardt R."/>
            <person name="Harder J."/>
        </authorList>
    </citation>
    <scope>NUCLEOTIDE SEQUENCE [LARGE SCALE GENOMIC DNA]</scope>
    <source>
        <strain evidence="10 11">LiM</strain>
    </source>
</reference>
<dbReference type="SMART" id="SM00739">
    <property type="entry name" value="KOW"/>
    <property type="match status" value="1"/>
</dbReference>
<dbReference type="HAMAP" id="MF_00948">
    <property type="entry name" value="NusG"/>
    <property type="match status" value="1"/>
</dbReference>
<sequence length="175" mass="19768">MKKWYVVHTQTGSEDKVRKSLEGRIASSGLKDQMGRVLIPTEQVSEVRSGKKKISQRKFFPGYILVEMELNENTWLLVRTTPGATGFIGMGKQPSSLTAEEVDNIMKRTVETQAKPSPKVHFEKGESVRIIEGPFLNFNGSIEEVNPEKQKIKVSVSIFGRSTPVELEFWQVEKV</sequence>
<evidence type="ECO:0000256" key="5">
    <source>
        <dbReference type="HAMAP-Rule" id="MF_00948"/>
    </source>
</evidence>
<dbReference type="FunFam" id="2.30.30.30:FF:000002">
    <property type="entry name" value="Transcription termination/antitermination factor NusG"/>
    <property type="match status" value="1"/>
</dbReference>
<keyword evidence="1 5" id="KW-0806">Transcription termination</keyword>
<proteinExistence type="inferred from homology"/>
<dbReference type="KEGG" id="vai:BU251_03030"/>
<accession>A0A410P704</accession>
<dbReference type="CDD" id="cd09891">
    <property type="entry name" value="NGN_Bact_1"/>
    <property type="match status" value="1"/>
</dbReference>
<evidence type="ECO:0000313" key="10">
    <source>
        <dbReference type="EMBL" id="QAT17996.1"/>
    </source>
</evidence>
<evidence type="ECO:0000256" key="1">
    <source>
        <dbReference type="ARBA" id="ARBA00022472"/>
    </source>
</evidence>
<dbReference type="Gene3D" id="2.30.30.30">
    <property type="match status" value="1"/>
</dbReference>
<feature type="domain" description="NusG-like N-terminal" evidence="8">
    <location>
        <begin position="1"/>
        <end position="109"/>
    </location>
</feature>
<dbReference type="GO" id="GO:0031564">
    <property type="term" value="P:transcription antitermination"/>
    <property type="evidence" value="ECO:0007669"/>
    <property type="project" value="UniProtKB-UniRule"/>
</dbReference>
<dbReference type="Proteomes" id="UP000287243">
    <property type="component" value="Chromosome"/>
</dbReference>
<dbReference type="OrthoDB" id="9809075at2"/>
<dbReference type="RefSeq" id="WP_128699416.1">
    <property type="nucleotide sequence ID" value="NZ_CP019384.1"/>
</dbReference>
<dbReference type="InterPro" id="IPR043425">
    <property type="entry name" value="NusG-like"/>
</dbReference>
<name>A0A410P704_VELA1</name>
<dbReference type="Pfam" id="PF02357">
    <property type="entry name" value="NusG"/>
    <property type="match status" value="1"/>
</dbReference>
<comment type="function">
    <text evidence="5 7">Participates in transcription elongation, termination and antitermination.</text>
</comment>
<evidence type="ECO:0000259" key="8">
    <source>
        <dbReference type="SMART" id="SM00738"/>
    </source>
</evidence>
<keyword evidence="3 5" id="KW-0805">Transcription regulation</keyword>
<dbReference type="InterPro" id="IPR015869">
    <property type="entry name" value="Transcrpt_antiterm_NusG_bac_CS"/>
</dbReference>
<dbReference type="PRINTS" id="PR00338">
    <property type="entry name" value="NUSGTNSCPFCT"/>
</dbReference>
<dbReference type="CDD" id="cd06091">
    <property type="entry name" value="KOW_NusG"/>
    <property type="match status" value="1"/>
</dbReference>
<dbReference type="PANTHER" id="PTHR30265:SF2">
    <property type="entry name" value="TRANSCRIPTION TERMINATION_ANTITERMINATION PROTEIN NUSG"/>
    <property type="match status" value="1"/>
</dbReference>
<feature type="domain" description="KOW" evidence="9">
    <location>
        <begin position="121"/>
        <end position="148"/>
    </location>
</feature>
<evidence type="ECO:0000256" key="6">
    <source>
        <dbReference type="NCBIfam" id="TIGR00922"/>
    </source>
</evidence>
<dbReference type="Pfam" id="PF00467">
    <property type="entry name" value="KOW"/>
    <property type="match status" value="1"/>
</dbReference>
<keyword evidence="4 5" id="KW-0804">Transcription</keyword>
<dbReference type="InterPro" id="IPR006645">
    <property type="entry name" value="NGN-like_dom"/>
</dbReference>
<dbReference type="GO" id="GO:0006354">
    <property type="term" value="P:DNA-templated transcription elongation"/>
    <property type="evidence" value="ECO:0007669"/>
    <property type="project" value="UniProtKB-UniRule"/>
</dbReference>
<evidence type="ECO:0000256" key="7">
    <source>
        <dbReference type="RuleBase" id="RU000538"/>
    </source>
</evidence>
<dbReference type="GO" id="GO:0006353">
    <property type="term" value="P:DNA-templated transcription termination"/>
    <property type="evidence" value="ECO:0007669"/>
    <property type="project" value="UniProtKB-UniRule"/>
</dbReference>
<gene>
    <name evidence="5" type="primary">nusG</name>
    <name evidence="10" type="ORF">BU251_03030</name>
</gene>
<keyword evidence="2 5" id="KW-0889">Transcription antitermination</keyword>
<dbReference type="GO" id="GO:0032784">
    <property type="term" value="P:regulation of DNA-templated transcription elongation"/>
    <property type="evidence" value="ECO:0007669"/>
    <property type="project" value="InterPro"/>
</dbReference>
<evidence type="ECO:0000256" key="4">
    <source>
        <dbReference type="ARBA" id="ARBA00023163"/>
    </source>
</evidence>
<dbReference type="NCBIfam" id="TIGR00922">
    <property type="entry name" value="nusG"/>
    <property type="match status" value="1"/>
</dbReference>
<dbReference type="AlphaFoldDB" id="A0A410P704"/>
<dbReference type="PROSITE" id="PS01014">
    <property type="entry name" value="NUSG"/>
    <property type="match status" value="1"/>
</dbReference>
<dbReference type="InterPro" id="IPR005824">
    <property type="entry name" value="KOW"/>
</dbReference>
<evidence type="ECO:0000256" key="2">
    <source>
        <dbReference type="ARBA" id="ARBA00022814"/>
    </source>
</evidence>
<dbReference type="SMART" id="SM00738">
    <property type="entry name" value="NGN"/>
    <property type="match status" value="1"/>
</dbReference>
<protein>
    <recommendedName>
        <fullName evidence="5 6">Transcription termination/antitermination protein NusG</fullName>
    </recommendedName>
</protein>
<dbReference type="InterPro" id="IPR047050">
    <property type="entry name" value="NGN"/>
</dbReference>
<dbReference type="EMBL" id="CP019384">
    <property type="protein sequence ID" value="QAT17996.1"/>
    <property type="molecule type" value="Genomic_DNA"/>
</dbReference>
<dbReference type="InterPro" id="IPR008991">
    <property type="entry name" value="Translation_prot_SH3-like_sf"/>
</dbReference>
<dbReference type="InterPro" id="IPR014722">
    <property type="entry name" value="Rib_uL2_dom2"/>
</dbReference>
<dbReference type="InterPro" id="IPR036735">
    <property type="entry name" value="NGN_dom_sf"/>
</dbReference>
<dbReference type="Gene3D" id="3.30.70.940">
    <property type="entry name" value="NusG, N-terminal domain"/>
    <property type="match status" value="1"/>
</dbReference>
<evidence type="ECO:0000256" key="3">
    <source>
        <dbReference type="ARBA" id="ARBA00023015"/>
    </source>
</evidence>
<organism evidence="10 11">
    <name type="scientific">Velamenicoccus archaeovorus</name>
    <dbReference type="NCBI Taxonomy" id="1930593"/>
    <lineage>
        <taxon>Bacteria</taxon>
        <taxon>Pseudomonadati</taxon>
        <taxon>Candidatus Omnitrophota</taxon>
        <taxon>Candidatus Velamenicoccus</taxon>
    </lineage>
</organism>
<evidence type="ECO:0000259" key="9">
    <source>
        <dbReference type="SMART" id="SM00739"/>
    </source>
</evidence>
<dbReference type="PANTHER" id="PTHR30265">
    <property type="entry name" value="RHO-INTERACTING TRANSCRIPTION TERMINATION FACTOR NUSG"/>
    <property type="match status" value="1"/>
</dbReference>